<gene>
    <name evidence="1" type="ORF">T190115A13A_110005</name>
</gene>
<evidence type="ECO:0000313" key="1">
    <source>
        <dbReference type="EMBL" id="CAL2104869.1"/>
    </source>
</evidence>
<evidence type="ECO:0000313" key="2">
    <source>
        <dbReference type="Proteomes" id="UP001497602"/>
    </source>
</evidence>
<organism evidence="1 2">
    <name type="scientific">Tenacibaculum vairaonense</name>
    <dbReference type="NCBI Taxonomy" id="3137860"/>
    <lineage>
        <taxon>Bacteria</taxon>
        <taxon>Pseudomonadati</taxon>
        <taxon>Bacteroidota</taxon>
        <taxon>Flavobacteriia</taxon>
        <taxon>Flavobacteriales</taxon>
        <taxon>Flavobacteriaceae</taxon>
        <taxon>Tenacibaculum</taxon>
    </lineage>
</organism>
<sequence>MDSDKQEIKNYFYMNTENKNTINPLLINTINTQDTSNLKL</sequence>
<name>A0ABP1F7Z8_9FLAO</name>
<dbReference type="EMBL" id="CAXJRC010000002">
    <property type="protein sequence ID" value="CAL2104869.1"/>
    <property type="molecule type" value="Genomic_DNA"/>
</dbReference>
<proteinExistence type="predicted"/>
<reference evidence="1 2" key="1">
    <citation type="submission" date="2024-05" db="EMBL/GenBank/DDBJ databases">
        <authorList>
            <person name="Duchaud E."/>
        </authorList>
    </citation>
    <scope>NUCLEOTIDE SEQUENCE [LARGE SCALE GENOMIC DNA]</scope>
    <source>
        <strain evidence="1">Ena-SAMPLE-TAB-13-05-2024-13:56:06:370-140305</strain>
    </source>
</reference>
<protein>
    <submittedName>
        <fullName evidence="1">Uncharacterized protein</fullName>
    </submittedName>
</protein>
<comment type="caution">
    <text evidence="1">The sequence shown here is derived from an EMBL/GenBank/DDBJ whole genome shotgun (WGS) entry which is preliminary data.</text>
</comment>
<keyword evidence="2" id="KW-1185">Reference proteome</keyword>
<dbReference type="Proteomes" id="UP001497602">
    <property type="component" value="Unassembled WGS sequence"/>
</dbReference>
<accession>A0ABP1F7Z8</accession>